<sequence>MLNNCSPTSQETFNFKTGSLSEPSCLFVDHSESRNIEFDATPQPEAIDRIRLSIKAWRRIITFTVNQSAARSVSEASVHTAPPSHPPAVQRNYSIV</sequence>
<reference evidence="2 3" key="1">
    <citation type="submission" date="2023-09" db="EMBL/GenBank/DDBJ databases">
        <authorList>
            <person name="Wang M."/>
        </authorList>
    </citation>
    <scope>NUCLEOTIDE SEQUENCE [LARGE SCALE GENOMIC DNA]</scope>
    <source>
        <strain evidence="2">GT-2023</strain>
        <tissue evidence="2">Liver</tissue>
    </source>
</reference>
<evidence type="ECO:0000256" key="1">
    <source>
        <dbReference type="SAM" id="MobiDB-lite"/>
    </source>
</evidence>
<name>A0ABR3LGV5_9TELE</name>
<protein>
    <submittedName>
        <fullName evidence="2">Uncharacterized protein</fullName>
    </submittedName>
</protein>
<keyword evidence="3" id="KW-1185">Reference proteome</keyword>
<organism evidence="2 3">
    <name type="scientific">Cirrhinus molitorella</name>
    <name type="common">mud carp</name>
    <dbReference type="NCBI Taxonomy" id="172907"/>
    <lineage>
        <taxon>Eukaryota</taxon>
        <taxon>Metazoa</taxon>
        <taxon>Chordata</taxon>
        <taxon>Craniata</taxon>
        <taxon>Vertebrata</taxon>
        <taxon>Euteleostomi</taxon>
        <taxon>Actinopterygii</taxon>
        <taxon>Neopterygii</taxon>
        <taxon>Teleostei</taxon>
        <taxon>Ostariophysi</taxon>
        <taxon>Cypriniformes</taxon>
        <taxon>Cyprinidae</taxon>
        <taxon>Labeoninae</taxon>
        <taxon>Labeonini</taxon>
        <taxon>Cirrhinus</taxon>
    </lineage>
</organism>
<dbReference type="EMBL" id="JAYMGO010000022">
    <property type="protein sequence ID" value="KAL1251575.1"/>
    <property type="molecule type" value="Genomic_DNA"/>
</dbReference>
<feature type="region of interest" description="Disordered" evidence="1">
    <location>
        <begin position="1"/>
        <end position="21"/>
    </location>
</feature>
<gene>
    <name evidence="2" type="ORF">QQF64_019371</name>
</gene>
<feature type="region of interest" description="Disordered" evidence="1">
    <location>
        <begin position="75"/>
        <end position="96"/>
    </location>
</feature>
<dbReference type="Proteomes" id="UP001558613">
    <property type="component" value="Unassembled WGS sequence"/>
</dbReference>
<evidence type="ECO:0000313" key="3">
    <source>
        <dbReference type="Proteomes" id="UP001558613"/>
    </source>
</evidence>
<accession>A0ABR3LGV5</accession>
<comment type="caution">
    <text evidence="2">The sequence shown here is derived from an EMBL/GenBank/DDBJ whole genome shotgun (WGS) entry which is preliminary data.</text>
</comment>
<evidence type="ECO:0000313" key="2">
    <source>
        <dbReference type="EMBL" id="KAL1251575.1"/>
    </source>
</evidence>
<proteinExistence type="predicted"/>